<sequence>MYRFLLTPRWLGILALTVAASVVMVMLGNWQLSRYEQRSAINERIDAAGRLDPVPLTEVLAAPGGGAGTAGPAPHRDAAWTRVTVTGRYDSTNVVLVRARSVESRVGFEIVVPLVLADGTAVLVDRGWVPPAPGGAAAQPEVPPAPEGEVTIVGRVHLSESQPGTIGRRDGRIETRRIAVPELAAELPYPTYGAYLLVDEQTPAADAAFVPIPIRHENNWQNGGYVVQWWLFAGMALVGYGYVARREAHARSGKRRPRGDRLEAPAVAPPAAATRD</sequence>
<feature type="transmembrane region" description="Helical" evidence="6">
    <location>
        <begin position="225"/>
        <end position="244"/>
    </location>
</feature>
<dbReference type="GO" id="GO:0005886">
    <property type="term" value="C:plasma membrane"/>
    <property type="evidence" value="ECO:0007669"/>
    <property type="project" value="UniProtKB-SubCell"/>
</dbReference>
<comment type="similarity">
    <text evidence="2 6">Belongs to the SURF1 family.</text>
</comment>
<dbReference type="PROSITE" id="PS50895">
    <property type="entry name" value="SURF1"/>
    <property type="match status" value="1"/>
</dbReference>
<evidence type="ECO:0000313" key="9">
    <source>
        <dbReference type="Proteomes" id="UP000680866"/>
    </source>
</evidence>
<keyword evidence="5 6" id="KW-0472">Membrane</keyword>
<comment type="subcellular location">
    <subcellularLocation>
        <location evidence="6">Cell membrane</location>
        <topology evidence="6">Multi-pass membrane protein</topology>
    </subcellularLocation>
    <subcellularLocation>
        <location evidence="1">Membrane</location>
    </subcellularLocation>
</comment>
<protein>
    <recommendedName>
        <fullName evidence="6">SURF1-like protein</fullName>
    </recommendedName>
</protein>
<feature type="transmembrane region" description="Helical" evidence="6">
    <location>
        <begin position="12"/>
        <end position="32"/>
    </location>
</feature>
<gene>
    <name evidence="8" type="ORF">Prubr_09140</name>
</gene>
<reference evidence="8" key="1">
    <citation type="submission" date="2020-08" db="EMBL/GenBank/DDBJ databases">
        <title>Whole genome shotgun sequence of Polymorphospora rubra NBRC 101157.</title>
        <authorList>
            <person name="Komaki H."/>
            <person name="Tamura T."/>
        </authorList>
    </citation>
    <scope>NUCLEOTIDE SEQUENCE</scope>
    <source>
        <strain evidence="8">NBRC 101157</strain>
    </source>
</reference>
<evidence type="ECO:0000256" key="4">
    <source>
        <dbReference type="ARBA" id="ARBA00022989"/>
    </source>
</evidence>
<evidence type="ECO:0000256" key="5">
    <source>
        <dbReference type="ARBA" id="ARBA00023136"/>
    </source>
</evidence>
<organism evidence="8 9">
    <name type="scientific">Polymorphospora rubra</name>
    <dbReference type="NCBI Taxonomy" id="338584"/>
    <lineage>
        <taxon>Bacteria</taxon>
        <taxon>Bacillati</taxon>
        <taxon>Actinomycetota</taxon>
        <taxon>Actinomycetes</taxon>
        <taxon>Micromonosporales</taxon>
        <taxon>Micromonosporaceae</taxon>
        <taxon>Polymorphospora</taxon>
    </lineage>
</organism>
<dbReference type="Pfam" id="PF02104">
    <property type="entry name" value="SURF1"/>
    <property type="match status" value="1"/>
</dbReference>
<accession>A0A810MW83</accession>
<dbReference type="PANTHER" id="PTHR23427">
    <property type="entry name" value="SURFEIT LOCUS PROTEIN"/>
    <property type="match status" value="1"/>
</dbReference>
<evidence type="ECO:0000256" key="2">
    <source>
        <dbReference type="ARBA" id="ARBA00007165"/>
    </source>
</evidence>
<dbReference type="InterPro" id="IPR045214">
    <property type="entry name" value="Surf1/Surf4"/>
</dbReference>
<dbReference type="Proteomes" id="UP000680866">
    <property type="component" value="Chromosome"/>
</dbReference>
<feature type="compositionally biased region" description="Low complexity" evidence="7">
    <location>
        <begin position="264"/>
        <end position="276"/>
    </location>
</feature>
<dbReference type="KEGG" id="pry:Prubr_09140"/>
<keyword evidence="6" id="KW-1003">Cell membrane</keyword>
<keyword evidence="3 6" id="KW-0812">Transmembrane</keyword>
<feature type="region of interest" description="Disordered" evidence="7">
    <location>
        <begin position="250"/>
        <end position="276"/>
    </location>
</feature>
<evidence type="ECO:0000256" key="3">
    <source>
        <dbReference type="ARBA" id="ARBA00022692"/>
    </source>
</evidence>
<evidence type="ECO:0000256" key="6">
    <source>
        <dbReference type="RuleBase" id="RU363076"/>
    </source>
</evidence>
<dbReference type="EMBL" id="AP023359">
    <property type="protein sequence ID" value="BCJ63893.1"/>
    <property type="molecule type" value="Genomic_DNA"/>
</dbReference>
<dbReference type="RefSeq" id="WP_246568301.1">
    <property type="nucleotide sequence ID" value="NZ_AP023359.1"/>
</dbReference>
<evidence type="ECO:0000256" key="1">
    <source>
        <dbReference type="ARBA" id="ARBA00004370"/>
    </source>
</evidence>
<keyword evidence="9" id="KW-1185">Reference proteome</keyword>
<dbReference type="CDD" id="cd06662">
    <property type="entry name" value="SURF1"/>
    <property type="match status" value="1"/>
</dbReference>
<dbReference type="InterPro" id="IPR002994">
    <property type="entry name" value="Surf1/Shy1"/>
</dbReference>
<evidence type="ECO:0000313" key="8">
    <source>
        <dbReference type="EMBL" id="BCJ63893.1"/>
    </source>
</evidence>
<keyword evidence="4 6" id="KW-1133">Transmembrane helix</keyword>
<proteinExistence type="inferred from homology"/>
<name>A0A810MW83_9ACTN</name>
<dbReference type="PANTHER" id="PTHR23427:SF2">
    <property type="entry name" value="SURFEIT LOCUS PROTEIN 1"/>
    <property type="match status" value="1"/>
</dbReference>
<dbReference type="AlphaFoldDB" id="A0A810MW83"/>
<evidence type="ECO:0000256" key="7">
    <source>
        <dbReference type="SAM" id="MobiDB-lite"/>
    </source>
</evidence>